<evidence type="ECO:0000313" key="3">
    <source>
        <dbReference type="Proteomes" id="UP000233837"/>
    </source>
</evidence>
<dbReference type="InterPro" id="IPR000477">
    <property type="entry name" value="RT_dom"/>
</dbReference>
<reference evidence="2 3" key="2">
    <citation type="journal article" date="2017" name="Nature">
        <title>The Apostasia genome and the evolution of orchids.</title>
        <authorList>
            <person name="Zhang G.Q."/>
            <person name="Liu K.W."/>
            <person name="Li Z."/>
            <person name="Lohaus R."/>
            <person name="Hsiao Y.Y."/>
            <person name="Niu S.C."/>
            <person name="Wang J.Y."/>
            <person name="Lin Y.C."/>
            <person name="Xu Q."/>
            <person name="Chen L.J."/>
            <person name="Yoshida K."/>
            <person name="Fujiwara S."/>
            <person name="Wang Z.W."/>
            <person name="Zhang Y.Q."/>
            <person name="Mitsuda N."/>
            <person name="Wang M."/>
            <person name="Liu G.H."/>
            <person name="Pecoraro L."/>
            <person name="Huang H.X."/>
            <person name="Xiao X.J."/>
            <person name="Lin M."/>
            <person name="Wu X.Y."/>
            <person name="Wu W.L."/>
            <person name="Chen Y.Y."/>
            <person name="Chang S.B."/>
            <person name="Sakamoto S."/>
            <person name="Ohme-Takagi M."/>
            <person name="Yagi M."/>
            <person name="Zeng S.J."/>
            <person name="Shen C.Y."/>
            <person name="Yeh C.M."/>
            <person name="Luo Y.B."/>
            <person name="Tsai W.C."/>
            <person name="Van de Peer Y."/>
            <person name="Liu Z.J."/>
        </authorList>
    </citation>
    <scope>NUCLEOTIDE SEQUENCE [LARGE SCALE GENOMIC DNA]</scope>
    <source>
        <tissue evidence="2">The whole plant</tissue>
    </source>
</reference>
<keyword evidence="3" id="KW-1185">Reference proteome</keyword>
<accession>A0A2I0WVH7</accession>
<dbReference type="SUPFAM" id="SSF56672">
    <property type="entry name" value="DNA/RNA polymerases"/>
    <property type="match status" value="1"/>
</dbReference>
<protein>
    <submittedName>
        <fullName evidence="2">Ribonuclease H protein</fullName>
    </submittedName>
</protein>
<dbReference type="InterPro" id="IPR043502">
    <property type="entry name" value="DNA/RNA_pol_sf"/>
</dbReference>
<dbReference type="Pfam" id="PF00078">
    <property type="entry name" value="RVT_1"/>
    <property type="match status" value="1"/>
</dbReference>
<gene>
    <name evidence="2" type="ORF">MA16_Dca023385</name>
</gene>
<proteinExistence type="predicted"/>
<name>A0A2I0WVH7_9ASPA</name>
<evidence type="ECO:0000259" key="1">
    <source>
        <dbReference type="PROSITE" id="PS50878"/>
    </source>
</evidence>
<organism evidence="2 3">
    <name type="scientific">Dendrobium catenatum</name>
    <dbReference type="NCBI Taxonomy" id="906689"/>
    <lineage>
        <taxon>Eukaryota</taxon>
        <taxon>Viridiplantae</taxon>
        <taxon>Streptophyta</taxon>
        <taxon>Embryophyta</taxon>
        <taxon>Tracheophyta</taxon>
        <taxon>Spermatophyta</taxon>
        <taxon>Magnoliopsida</taxon>
        <taxon>Liliopsida</taxon>
        <taxon>Asparagales</taxon>
        <taxon>Orchidaceae</taxon>
        <taxon>Epidendroideae</taxon>
        <taxon>Malaxideae</taxon>
        <taxon>Dendrobiinae</taxon>
        <taxon>Dendrobium</taxon>
    </lineage>
</organism>
<dbReference type="PANTHER" id="PTHR33116">
    <property type="entry name" value="REVERSE TRANSCRIPTASE ZINC-BINDING DOMAIN-CONTAINING PROTEIN-RELATED-RELATED"/>
    <property type="match status" value="1"/>
</dbReference>
<dbReference type="EMBL" id="KZ502436">
    <property type="protein sequence ID" value="PKU79643.1"/>
    <property type="molecule type" value="Genomic_DNA"/>
</dbReference>
<dbReference type="Proteomes" id="UP000233837">
    <property type="component" value="Unassembled WGS sequence"/>
</dbReference>
<dbReference type="Pfam" id="PF13966">
    <property type="entry name" value="zf-RVT"/>
    <property type="match status" value="1"/>
</dbReference>
<dbReference type="InterPro" id="IPR026960">
    <property type="entry name" value="RVT-Znf"/>
</dbReference>
<dbReference type="AlphaFoldDB" id="A0A2I0WVH7"/>
<evidence type="ECO:0000313" key="2">
    <source>
        <dbReference type="EMBL" id="PKU79643.1"/>
    </source>
</evidence>
<feature type="domain" description="Reverse transcriptase" evidence="1">
    <location>
        <begin position="1"/>
        <end position="104"/>
    </location>
</feature>
<dbReference type="PANTHER" id="PTHR33116:SF84">
    <property type="entry name" value="RNA-DIRECTED DNA POLYMERASE"/>
    <property type="match status" value="1"/>
</dbReference>
<dbReference type="PROSITE" id="PS50878">
    <property type="entry name" value="RT_POL"/>
    <property type="match status" value="1"/>
</dbReference>
<sequence>MDGLSECFEEAKTNQHFSGISLGNTAITHLLYADDLLVFSKANIDEAACLKDILARFAASSGLTISPAKSSILFSKNCHLCEDICNLLNIQQTLRPIRYLGLPIFSKKLTQLDYQPLITKITKALEGRKAKLLSFGGRIQFLRYTIFNSIAYWIRGSIIPKYCLKSLNKLCSRFLFGRDIAVRKLRLIAWKDTCVPKTNGGLGLPSLDSLSYSFSCSMIWRFLNNNGLLFNCWRDLYNSLWSPNPKHTSPYWKQLCIIAHQLKHCLQLRIHPNCNFSLIWDPWCFEKSLVELADPHANCNWLDDFNREIISLIISNGNWDVPVSWPQNIKDMIASIPIWNVDTGCLWNNSVKVSNKLFSNEFFKQHSVVSWHRFVWHKHSSIRFSSFGWLAVKNGLKTADNLFKREIMMNNSCIFCQDSRESHSHLFFECDFSFRIMILLIPQSQTLLFRPNLLQTFEFVEEISDSNEMLYFYCLMINSTIYYIWRARNDMIFGNFIQCQTTVSRKIKKAIAAKLEKWKNGSNLLHLLC</sequence>
<reference evidence="2 3" key="1">
    <citation type="journal article" date="2016" name="Sci. Rep.">
        <title>The Dendrobium catenatum Lindl. genome sequence provides insights into polysaccharide synthase, floral development and adaptive evolution.</title>
        <authorList>
            <person name="Zhang G.Q."/>
            <person name="Xu Q."/>
            <person name="Bian C."/>
            <person name="Tsai W.C."/>
            <person name="Yeh C.M."/>
            <person name="Liu K.W."/>
            <person name="Yoshida K."/>
            <person name="Zhang L.S."/>
            <person name="Chang S.B."/>
            <person name="Chen F."/>
            <person name="Shi Y."/>
            <person name="Su Y.Y."/>
            <person name="Zhang Y.Q."/>
            <person name="Chen L.J."/>
            <person name="Yin Y."/>
            <person name="Lin M."/>
            <person name="Huang H."/>
            <person name="Deng H."/>
            <person name="Wang Z.W."/>
            <person name="Zhu S.L."/>
            <person name="Zhao X."/>
            <person name="Deng C."/>
            <person name="Niu S.C."/>
            <person name="Huang J."/>
            <person name="Wang M."/>
            <person name="Liu G.H."/>
            <person name="Yang H.J."/>
            <person name="Xiao X.J."/>
            <person name="Hsiao Y.Y."/>
            <person name="Wu W.L."/>
            <person name="Chen Y.Y."/>
            <person name="Mitsuda N."/>
            <person name="Ohme-Takagi M."/>
            <person name="Luo Y.B."/>
            <person name="Van de Peer Y."/>
            <person name="Liu Z.J."/>
        </authorList>
    </citation>
    <scope>NUCLEOTIDE SEQUENCE [LARGE SCALE GENOMIC DNA]</scope>
    <source>
        <tissue evidence="2">The whole plant</tissue>
    </source>
</reference>